<reference evidence="2 3" key="1">
    <citation type="submission" date="2023-09" db="EMBL/GenBank/DDBJ databases">
        <title>Complete-Gapless Cercospora beticola genome.</title>
        <authorList>
            <person name="Wyatt N.A."/>
            <person name="Spanner R.E."/>
            <person name="Bolton M.D."/>
        </authorList>
    </citation>
    <scope>NUCLEOTIDE SEQUENCE [LARGE SCALE GENOMIC DNA]</scope>
    <source>
        <strain evidence="2">Cb09-40</strain>
    </source>
</reference>
<dbReference type="GeneID" id="90644876"/>
<gene>
    <name evidence="2" type="ORF">RHO25_012757</name>
</gene>
<name>A0ABZ0P850_CERBT</name>
<feature type="signal peptide" evidence="1">
    <location>
        <begin position="1"/>
        <end position="18"/>
    </location>
</feature>
<organism evidence="2 3">
    <name type="scientific">Cercospora beticola</name>
    <name type="common">Sugarbeet leaf spot fungus</name>
    <dbReference type="NCBI Taxonomy" id="122368"/>
    <lineage>
        <taxon>Eukaryota</taxon>
        <taxon>Fungi</taxon>
        <taxon>Dikarya</taxon>
        <taxon>Ascomycota</taxon>
        <taxon>Pezizomycotina</taxon>
        <taxon>Dothideomycetes</taxon>
        <taxon>Dothideomycetidae</taxon>
        <taxon>Mycosphaerellales</taxon>
        <taxon>Mycosphaerellaceae</taxon>
        <taxon>Cercospora</taxon>
    </lineage>
</organism>
<keyword evidence="1" id="KW-0732">Signal</keyword>
<evidence type="ECO:0000313" key="2">
    <source>
        <dbReference type="EMBL" id="WPB08093.1"/>
    </source>
</evidence>
<feature type="chain" id="PRO_5045427426" description="Cyanovirin-N domain-containing protein" evidence="1">
    <location>
        <begin position="19"/>
        <end position="118"/>
    </location>
</feature>
<evidence type="ECO:0000313" key="3">
    <source>
        <dbReference type="Proteomes" id="UP001302367"/>
    </source>
</evidence>
<evidence type="ECO:0000256" key="1">
    <source>
        <dbReference type="SAM" id="SignalP"/>
    </source>
</evidence>
<proteinExistence type="predicted"/>
<evidence type="ECO:0008006" key="4">
    <source>
        <dbReference type="Google" id="ProtNLM"/>
    </source>
</evidence>
<accession>A0ABZ0P850</accession>
<keyword evidence="3" id="KW-1185">Reference proteome</keyword>
<sequence>MRLLLAAALVASLPLSYARGDNKPGYFDYTCSEICDYQKVKDWIQQACKGIGGASTTEDSPGVDEKGNNIGGTAVCLCARGQTSPHDYTIEKGGDYPAGKASLTFDATKGHYTCQRSG</sequence>
<dbReference type="RefSeq" id="XP_065459656.1">
    <property type="nucleotide sequence ID" value="XM_065603584.1"/>
</dbReference>
<dbReference type="EMBL" id="CP134192">
    <property type="protein sequence ID" value="WPB08093.1"/>
    <property type="molecule type" value="Genomic_DNA"/>
</dbReference>
<dbReference type="Proteomes" id="UP001302367">
    <property type="component" value="Chromosome 9"/>
</dbReference>
<protein>
    <recommendedName>
        <fullName evidence="4">Cyanovirin-N domain-containing protein</fullName>
    </recommendedName>
</protein>